<dbReference type="SUPFAM" id="SSF48317">
    <property type="entry name" value="Acid phosphatase/Vanadium-dependent haloperoxidase"/>
    <property type="match status" value="1"/>
</dbReference>
<dbReference type="InterPro" id="IPR036938">
    <property type="entry name" value="PAP2/HPO_sf"/>
</dbReference>
<proteinExistence type="predicted"/>
<reference evidence="3 4" key="1">
    <citation type="submission" date="2019-04" db="EMBL/GenBank/DDBJ databases">
        <authorList>
            <person name="Hwang J.C."/>
        </authorList>
    </citation>
    <scope>NUCLEOTIDE SEQUENCE [LARGE SCALE GENOMIC DNA]</scope>
    <source>
        <strain evidence="3 4">IMCC35001</strain>
    </source>
</reference>
<name>A0A4U1BCK9_9GAMM</name>
<dbReference type="RefSeq" id="WP_136853404.1">
    <property type="nucleotide sequence ID" value="NZ_SWCI01000006.1"/>
</dbReference>
<dbReference type="Gene3D" id="1.20.144.10">
    <property type="entry name" value="Phosphatidic acid phosphatase type 2/haloperoxidase"/>
    <property type="match status" value="1"/>
</dbReference>
<dbReference type="AlphaFoldDB" id="A0A4U1BCK9"/>
<comment type="caution">
    <text evidence="3">The sequence shown here is derived from an EMBL/GenBank/DDBJ whole genome shotgun (WGS) entry which is preliminary data.</text>
</comment>
<dbReference type="CDD" id="cd03394">
    <property type="entry name" value="PAP2_like_5"/>
    <property type="match status" value="1"/>
</dbReference>
<sequence>MKKIFLSLAFIASFNANASFTESSSDLLEFALPAAAASIAYLVERDGEGLEQFGYSLGATVLTTYALKTAVDKERPNGKDDDAFPSGHAALTFSSAGFLHRRYGWQYALPAYLLAGYTGYARVQTDNHEVVDVLAGAAIGLAFNHFIVSPHPDLAIAPYYDGETAGIVGQFTF</sequence>
<organism evidence="3 4">
    <name type="scientific">Ferrimonas sediminicola</name>
    <dbReference type="NCBI Taxonomy" id="2569538"/>
    <lineage>
        <taxon>Bacteria</taxon>
        <taxon>Pseudomonadati</taxon>
        <taxon>Pseudomonadota</taxon>
        <taxon>Gammaproteobacteria</taxon>
        <taxon>Alteromonadales</taxon>
        <taxon>Ferrimonadaceae</taxon>
        <taxon>Ferrimonas</taxon>
    </lineage>
</organism>
<feature type="domain" description="Phosphatidic acid phosphatase type 2/haloperoxidase" evidence="2">
    <location>
        <begin position="53"/>
        <end position="148"/>
    </location>
</feature>
<accession>A0A4U1BCK9</accession>
<feature type="chain" id="PRO_5020294283" evidence="1">
    <location>
        <begin position="19"/>
        <end position="173"/>
    </location>
</feature>
<evidence type="ECO:0000259" key="2">
    <source>
        <dbReference type="SMART" id="SM00014"/>
    </source>
</evidence>
<dbReference type="EMBL" id="SWCI01000006">
    <property type="protein sequence ID" value="TKB48727.1"/>
    <property type="molecule type" value="Genomic_DNA"/>
</dbReference>
<evidence type="ECO:0000313" key="4">
    <source>
        <dbReference type="Proteomes" id="UP000305674"/>
    </source>
</evidence>
<evidence type="ECO:0000313" key="3">
    <source>
        <dbReference type="EMBL" id="TKB48727.1"/>
    </source>
</evidence>
<dbReference type="OrthoDB" id="9773582at2"/>
<keyword evidence="4" id="KW-1185">Reference proteome</keyword>
<keyword evidence="1" id="KW-0732">Signal</keyword>
<dbReference type="InterPro" id="IPR000326">
    <property type="entry name" value="PAP2/HPO"/>
</dbReference>
<dbReference type="SMART" id="SM00014">
    <property type="entry name" value="acidPPc"/>
    <property type="match status" value="1"/>
</dbReference>
<gene>
    <name evidence="3" type="ORF">FCL40_11280</name>
</gene>
<dbReference type="Pfam" id="PF01569">
    <property type="entry name" value="PAP2"/>
    <property type="match status" value="1"/>
</dbReference>
<feature type="signal peptide" evidence="1">
    <location>
        <begin position="1"/>
        <end position="18"/>
    </location>
</feature>
<evidence type="ECO:0000256" key="1">
    <source>
        <dbReference type="SAM" id="SignalP"/>
    </source>
</evidence>
<dbReference type="Proteomes" id="UP000305674">
    <property type="component" value="Unassembled WGS sequence"/>
</dbReference>
<protein>
    <submittedName>
        <fullName evidence="3">Phosphatase PAP2 family protein</fullName>
    </submittedName>
</protein>